<dbReference type="Pfam" id="PF00404">
    <property type="entry name" value="Dockerin_1"/>
    <property type="match status" value="1"/>
</dbReference>
<gene>
    <name evidence="2" type="ORF">RISK_004221</name>
</gene>
<dbReference type="InterPro" id="IPR002105">
    <property type="entry name" value="Dockerin_1_rpt"/>
</dbReference>
<dbReference type="Gene3D" id="2.60.40.2030">
    <property type="match status" value="2"/>
</dbReference>
<dbReference type="InterPro" id="IPR038081">
    <property type="entry name" value="CalX-like_sf"/>
</dbReference>
<evidence type="ECO:0000313" key="2">
    <source>
        <dbReference type="EMBL" id="KLU03814.1"/>
    </source>
</evidence>
<dbReference type="InterPro" id="IPR036439">
    <property type="entry name" value="Dockerin_dom_sf"/>
</dbReference>
<dbReference type="SUPFAM" id="SSF63446">
    <property type="entry name" value="Type I dockerin domain"/>
    <property type="match status" value="1"/>
</dbReference>
<sequence>MNPLKPSRFARRRQLHLTIEQLESRQLLAAGPYAPAANEVGSSAIDRESPAIVGWATGVEDYTPGAAVDEVWQESSRALGPAEGQSGSIVSLGRAGTLTLTFEDPIRDGLGFDFAVFENSFSDTFLELGYVEVSSDGVNFVRFESDSRTDSAVAAFGSIDPTNLNNLAGKYRGGFGTPFDLQELRGTAGLDVTAITHVRLVDIFGDGTSLDGQGDPIYDPTPTTGSAGLDVDGVAVLHAKQTGPAIIDFETLGSELGASTFSNQAPNGFEQEELSLNNDYNSLYGSWQGWSISKTTDSTTADFSNQYSAFPGEGHDGSDTYAVGFYSEYASPENRPTLELDPEVGSQFDSLWITNTTYAALSMTEGDQFAKQFGGDSGTDPDFYEVDIHGLDDAGTSIGTVTVVLADFRFENSEDDFIVDEWIQVDLSSLESAQALQFQVRSSDIGDFGINTPTYFAVDDVVVKRPQVALDFEDTSLLESESMIGRVSRPALDSSSLMTVSISNSNSSLVNLPTQVTIAAGADYAEFTVSTSDDDLAGPNQMVEFTATAELQAPRTRELSVLDDDATGLVFSSSSLQQTEGASATTLTLRRNDFDISSPLAVSVSAQPDSRLNYPASLTFPAGQREVSLVISITDDEKFSPAQSVQLVATAEGHAESVATVELLDDDSRALTATNPASPLEESNPSQTVTAIIHRNDASLDQPMTIGLTNPNPELLTMPASIVIPSGFDSVEVTIGLIDNDVANTSHTFTVVASNPNAATAEFDVTVIDDEAPTFVLALLDSQGVALNEVTEGQSVRLSVTRPASSVSESVTVTLEQSLTERIDGPLEVTIPAGATAAELTWLIEPDETLTGSLDWVIEASTPGFETARLETTVLDSDSPALTISGPTEPLLESDSTSIGDFESFGQTLVADEFNNNAGQAGVFVDGELTFGNSFSNAYGFDSWSGFSISRESDTTTSGFFNQYAAITGEGVRDSNTYAIGYNGADAIIRRSNDSQPFESIAVTNTTYAALSMLNGDAFAKQFGGESGDDPDTFVLTIIGKNENGESIGEVGFHLADYRFEDNSLDYIVDEWTTVDLTPIGQATQLHFGLSSTDVGQFGMNTPGYFALDDVQLAAPGEGLPQLTLHRQTLDNSEPLEVSLVADRTDIRIPETIVIPSGQDSVSVPVRLIDNLLAEDNREVAITATANGFAPQVISLTIEDNDTQSLTVTHDSNETLNESQIIVINVEDTGSSLDAESFHNGSDLSGAIVAGPLEFPNVYNEQYDFWSGWAASNVTDVATPGYSNQYAAYSNLSGDQPGGGDSSETFLIGAGSGDSAPTLTLPETMSDARFASISLTNSTYAALSMQQGDSFAKQFGGETGDDPDYFLLTIVGLDLSGETVGSVDFYLADYRFENNSLDYIVGEWTTIDLTSLDGASQLRFDLSSSDVGDFGMNTPAYFAADNVILDQVSAEPTSVVIHRNAADLSSALPLTFESDDPRFAIDAPIEIPAGADSVRIPVSILNDRTVNTDGSARWTVSADGHIAGDANVSIQDDETPGIELHRLLQPLEVIEGEAANLYEVRLSQRPASSVTVSVEALIESMDAGEQLSLSANTLTFTPDNWSEPQTITVSANVDTLQEPNQTVQLTLQIVSDLSDPGYASAESQQDFFTLVDYQPTDLSLALEAEQLVLRDLRNDSVWTSNNRDERFVVVLNGQAQSLSVASLAEATGLVTIEMGAGDDHVLLDTTWFTSIDGGEGFDRLILQPSDGLANESGGSTIDLAAWLQNRVVGFEELVLGASNPDEPLTYRLDSARLTTLLGTNAPTITSIGSQNLELTGSWQLGAPLVADGLIRQRLVSETIEVQVITSTPWQNAIRSEDVNANGEVTALDALTVINRLNSGESDELLTPNDPNELIGRFYDVSGDGRVSALDALQVINYLNGETASGEPVTSSPDARSIQISPESSRIEAITTNQLNQAQASALDGPQTLASIVPESLRLSDPGGLSTELIDQLWSESGRESDDDSDSSENGEWIDSLELLGDSA</sequence>
<dbReference type="Gene3D" id="2.60.120.1350">
    <property type="entry name" value="Protein of unknown function DUF4465"/>
    <property type="match status" value="3"/>
</dbReference>
<reference evidence="2" key="1">
    <citation type="submission" date="2015-05" db="EMBL/GenBank/DDBJ databases">
        <title>Permanent draft genome of Rhodopirellula islandicus K833.</title>
        <authorList>
            <person name="Kizina J."/>
            <person name="Richter M."/>
            <person name="Glockner F.O."/>
            <person name="Harder J."/>
        </authorList>
    </citation>
    <scope>NUCLEOTIDE SEQUENCE [LARGE SCALE GENOMIC DNA]</scope>
    <source>
        <strain evidence="2">K833</strain>
    </source>
</reference>
<dbReference type="Proteomes" id="UP000036367">
    <property type="component" value="Unassembled WGS sequence"/>
</dbReference>
<dbReference type="GO" id="GO:0000272">
    <property type="term" value="P:polysaccharide catabolic process"/>
    <property type="evidence" value="ECO:0007669"/>
    <property type="project" value="InterPro"/>
</dbReference>
<dbReference type="OrthoDB" id="8562952at2"/>
<evidence type="ECO:0000313" key="3">
    <source>
        <dbReference type="Proteomes" id="UP000036367"/>
    </source>
</evidence>
<dbReference type="GO" id="GO:0004553">
    <property type="term" value="F:hydrolase activity, hydrolyzing O-glycosyl compounds"/>
    <property type="evidence" value="ECO:0007669"/>
    <property type="project" value="InterPro"/>
</dbReference>
<protein>
    <submittedName>
        <fullName evidence="2">Cell surface protein</fullName>
    </submittedName>
</protein>
<dbReference type="InterPro" id="IPR027828">
    <property type="entry name" value="DUF4465"/>
</dbReference>
<dbReference type="RefSeq" id="WP_047815504.1">
    <property type="nucleotide sequence ID" value="NZ_LECT01000031.1"/>
</dbReference>
<dbReference type="Pfam" id="PF14717">
    <property type="entry name" value="DUF4465"/>
    <property type="match status" value="3"/>
</dbReference>
<dbReference type="EMBL" id="LECT01000031">
    <property type="protein sequence ID" value="KLU03814.1"/>
    <property type="molecule type" value="Genomic_DNA"/>
</dbReference>
<evidence type="ECO:0000256" key="1">
    <source>
        <dbReference type="SAM" id="MobiDB-lite"/>
    </source>
</evidence>
<name>A0A0J1EE88_RHOIS</name>
<dbReference type="STRING" id="595434.RISK_004221"/>
<proteinExistence type="predicted"/>
<organism evidence="2 3">
    <name type="scientific">Rhodopirellula islandica</name>
    <dbReference type="NCBI Taxonomy" id="595434"/>
    <lineage>
        <taxon>Bacteria</taxon>
        <taxon>Pseudomonadati</taxon>
        <taxon>Planctomycetota</taxon>
        <taxon>Planctomycetia</taxon>
        <taxon>Pirellulales</taxon>
        <taxon>Pirellulaceae</taxon>
        <taxon>Rhodopirellula</taxon>
    </lineage>
</organism>
<accession>A0A0J1EE88</accession>
<dbReference type="Gene3D" id="1.10.1330.10">
    <property type="entry name" value="Dockerin domain"/>
    <property type="match status" value="1"/>
</dbReference>
<comment type="caution">
    <text evidence="2">The sequence shown here is derived from an EMBL/GenBank/DDBJ whole genome shotgun (WGS) entry which is preliminary data.</text>
</comment>
<dbReference type="PATRIC" id="fig|595434.4.peg.4002"/>
<keyword evidence="3" id="KW-1185">Reference proteome</keyword>
<feature type="region of interest" description="Disordered" evidence="1">
    <location>
        <begin position="1993"/>
        <end position="2023"/>
    </location>
</feature>
<dbReference type="SUPFAM" id="SSF141072">
    <property type="entry name" value="CalX-like"/>
    <property type="match status" value="2"/>
</dbReference>